<keyword evidence="1" id="KW-0472">Membrane</keyword>
<dbReference type="SUPFAM" id="SSF49464">
    <property type="entry name" value="Carboxypeptidase regulatory domain-like"/>
    <property type="match status" value="1"/>
</dbReference>
<keyword evidence="1" id="KW-1133">Transmembrane helix</keyword>
<feature type="transmembrane region" description="Helical" evidence="1">
    <location>
        <begin position="14"/>
        <end position="33"/>
    </location>
</feature>
<dbReference type="EMBL" id="CP036316">
    <property type="protein sequence ID" value="QDT66340.1"/>
    <property type="molecule type" value="Genomic_DNA"/>
</dbReference>
<dbReference type="Proteomes" id="UP000319976">
    <property type="component" value="Chromosome"/>
</dbReference>
<keyword evidence="1" id="KW-0812">Transmembrane</keyword>
<proteinExistence type="predicted"/>
<accession>A0A517TD90</accession>
<reference evidence="2 3" key="1">
    <citation type="submission" date="2019-02" db="EMBL/GenBank/DDBJ databases">
        <title>Deep-cultivation of Planctomycetes and their phenomic and genomic characterization uncovers novel biology.</title>
        <authorList>
            <person name="Wiegand S."/>
            <person name="Jogler M."/>
            <person name="Boedeker C."/>
            <person name="Pinto D."/>
            <person name="Vollmers J."/>
            <person name="Rivas-Marin E."/>
            <person name="Kohn T."/>
            <person name="Peeters S.H."/>
            <person name="Heuer A."/>
            <person name="Rast P."/>
            <person name="Oberbeckmann S."/>
            <person name="Bunk B."/>
            <person name="Jeske O."/>
            <person name="Meyerdierks A."/>
            <person name="Storesund J.E."/>
            <person name="Kallscheuer N."/>
            <person name="Luecker S."/>
            <person name="Lage O.M."/>
            <person name="Pohl T."/>
            <person name="Merkel B.J."/>
            <person name="Hornburger P."/>
            <person name="Mueller R.-W."/>
            <person name="Bruemmer F."/>
            <person name="Labrenz M."/>
            <person name="Spormann A.M."/>
            <person name="Op den Camp H."/>
            <person name="Overmann J."/>
            <person name="Amann R."/>
            <person name="Jetten M.S.M."/>
            <person name="Mascher T."/>
            <person name="Medema M.H."/>
            <person name="Devos D.P."/>
            <person name="Kaster A.-K."/>
            <person name="Ovreas L."/>
            <person name="Rohde M."/>
            <person name="Galperin M.Y."/>
            <person name="Jogler C."/>
        </authorList>
    </citation>
    <scope>NUCLEOTIDE SEQUENCE [LARGE SCALE GENOMIC DNA]</scope>
    <source>
        <strain evidence="2 3">V22</strain>
    </source>
</reference>
<dbReference type="InterPro" id="IPR008969">
    <property type="entry name" value="CarboxyPept-like_regulatory"/>
</dbReference>
<gene>
    <name evidence="2" type="ORF">V22_36060</name>
</gene>
<dbReference type="OrthoDB" id="286727at2"/>
<keyword evidence="3" id="KW-1185">Reference proteome</keyword>
<dbReference type="RefSeq" id="WP_145265354.1">
    <property type="nucleotide sequence ID" value="NZ_CP036316.1"/>
</dbReference>
<dbReference type="KEGG" id="chya:V22_36060"/>
<name>A0A517TD90_9PLAN</name>
<sequence length="197" mass="20878">MSDEFENGGNSSKYAVGAIAVALLCTVVAWQFLGSAQHSGYVPVEGTVTLDGKPLADANVVFEPIGTENGIASGQPSYAVTDSDGHFQIGNPVKNRDGAAVGEHRVRILLTPQKKYSDEQIQTARKTLEKAEMESGGTADAVTDEQVLQHLSDQPLTLQQAAKLPARYNTDTELTFTVLESGGTADFHLTSGKVAVD</sequence>
<protein>
    <recommendedName>
        <fullName evidence="4">Nickel uptake substrate-specific transmembrane region</fullName>
    </recommendedName>
</protein>
<evidence type="ECO:0000313" key="2">
    <source>
        <dbReference type="EMBL" id="QDT66340.1"/>
    </source>
</evidence>
<evidence type="ECO:0000256" key="1">
    <source>
        <dbReference type="SAM" id="Phobius"/>
    </source>
</evidence>
<organism evidence="2 3">
    <name type="scientific">Calycomorphotria hydatis</name>
    <dbReference type="NCBI Taxonomy" id="2528027"/>
    <lineage>
        <taxon>Bacteria</taxon>
        <taxon>Pseudomonadati</taxon>
        <taxon>Planctomycetota</taxon>
        <taxon>Planctomycetia</taxon>
        <taxon>Planctomycetales</taxon>
        <taxon>Planctomycetaceae</taxon>
        <taxon>Calycomorphotria</taxon>
    </lineage>
</organism>
<evidence type="ECO:0008006" key="4">
    <source>
        <dbReference type="Google" id="ProtNLM"/>
    </source>
</evidence>
<evidence type="ECO:0000313" key="3">
    <source>
        <dbReference type="Proteomes" id="UP000319976"/>
    </source>
</evidence>
<dbReference type="AlphaFoldDB" id="A0A517TD90"/>